<feature type="compositionally biased region" description="Low complexity" evidence="2">
    <location>
        <begin position="395"/>
        <end position="405"/>
    </location>
</feature>
<dbReference type="OrthoDB" id="7431909at2"/>
<accession>A0A4R6RM47</accession>
<feature type="region of interest" description="Disordered" evidence="2">
    <location>
        <begin position="1257"/>
        <end position="1283"/>
    </location>
</feature>
<feature type="compositionally biased region" description="Low complexity" evidence="2">
    <location>
        <begin position="325"/>
        <end position="364"/>
    </location>
</feature>
<reference evidence="4 5" key="1">
    <citation type="submission" date="2019-03" db="EMBL/GenBank/DDBJ databases">
        <title>Genomic Encyclopedia of Type Strains, Phase IV (KMG-IV): sequencing the most valuable type-strain genomes for metagenomic binning, comparative biology and taxonomic classification.</title>
        <authorList>
            <person name="Goeker M."/>
        </authorList>
    </citation>
    <scope>NUCLEOTIDE SEQUENCE [LARGE SCALE GENOMIC DNA]</scope>
    <source>
        <strain evidence="4 5">DSM 102969</strain>
    </source>
</reference>
<name>A0A4R6RM47_9HYPH</name>
<keyword evidence="3" id="KW-0472">Membrane</keyword>
<keyword evidence="5" id="KW-1185">Reference proteome</keyword>
<proteinExistence type="predicted"/>
<evidence type="ECO:0000256" key="1">
    <source>
        <dbReference type="PROSITE-ProRule" id="PRU00339"/>
    </source>
</evidence>
<dbReference type="Gene3D" id="1.25.40.10">
    <property type="entry name" value="Tetratricopeptide repeat domain"/>
    <property type="match status" value="1"/>
</dbReference>
<dbReference type="EMBL" id="SNXY01000006">
    <property type="protein sequence ID" value="TDP87630.1"/>
    <property type="molecule type" value="Genomic_DNA"/>
</dbReference>
<feature type="region of interest" description="Disordered" evidence="2">
    <location>
        <begin position="300"/>
        <end position="368"/>
    </location>
</feature>
<keyword evidence="3" id="KW-0812">Transmembrane</keyword>
<dbReference type="RefSeq" id="WP_126541645.1">
    <property type="nucleotide sequence ID" value="NZ_BSPM01000008.1"/>
</dbReference>
<dbReference type="PROSITE" id="PS50005">
    <property type="entry name" value="TPR"/>
    <property type="match status" value="1"/>
</dbReference>
<evidence type="ECO:0000256" key="2">
    <source>
        <dbReference type="SAM" id="MobiDB-lite"/>
    </source>
</evidence>
<feature type="transmembrane region" description="Helical" evidence="3">
    <location>
        <begin position="20"/>
        <end position="39"/>
    </location>
</feature>
<dbReference type="InterPro" id="IPR011990">
    <property type="entry name" value="TPR-like_helical_dom_sf"/>
</dbReference>
<feature type="compositionally biased region" description="Low complexity" evidence="2">
    <location>
        <begin position="413"/>
        <end position="428"/>
    </location>
</feature>
<feature type="repeat" description="TPR" evidence="1">
    <location>
        <begin position="938"/>
        <end position="971"/>
    </location>
</feature>
<dbReference type="Proteomes" id="UP000294547">
    <property type="component" value="Unassembled WGS sequence"/>
</dbReference>
<evidence type="ECO:0000313" key="4">
    <source>
        <dbReference type="EMBL" id="TDP87630.1"/>
    </source>
</evidence>
<organism evidence="4 5">
    <name type="scientific">Oharaeibacter diazotrophicus</name>
    <dbReference type="NCBI Taxonomy" id="1920512"/>
    <lineage>
        <taxon>Bacteria</taxon>
        <taxon>Pseudomonadati</taxon>
        <taxon>Pseudomonadota</taxon>
        <taxon>Alphaproteobacteria</taxon>
        <taxon>Hyphomicrobiales</taxon>
        <taxon>Pleomorphomonadaceae</taxon>
        <taxon>Oharaeibacter</taxon>
    </lineage>
</organism>
<gene>
    <name evidence="4" type="ORF">EDD54_1529</name>
</gene>
<evidence type="ECO:0000313" key="5">
    <source>
        <dbReference type="Proteomes" id="UP000294547"/>
    </source>
</evidence>
<keyword evidence="1" id="KW-0802">TPR repeat</keyword>
<dbReference type="InterPro" id="IPR019734">
    <property type="entry name" value="TPR_rpt"/>
</dbReference>
<evidence type="ECO:0000256" key="3">
    <source>
        <dbReference type="SAM" id="Phobius"/>
    </source>
</evidence>
<sequence>MVTTERRNAVGVVDRPGGDVGRWIASVVCLVAALLWTVMTAAAQAVSVEIKPEANFGRIIVSFADKNILPAYTVNTDNGVLVLHFEDPVEIDVSRVSSMLSKFVMIARADPEGRGARFALTRGTRVNTMEAGPKLFLDFLPADWAGPPPRLPDEIIAELARRAEDAARRAREAEMLKVAGSKAAKLDLTVARAPTFSRLTFHWNVPFEADFQRQDSGVSVRFNRKAKVDLSTVRMDMPPYLDDISTESDDDGITVLLSVQPSADVRAFKDENTYVVDIQGHVDPAALRPHDAIVHAATRDGSEAPPTATEEVHAPGVEDTTPVVPAGHAAEGHGATPAAEGHGAPAPAEGHGAAPAADGHGTAASHAADVGHEVPAEGGLAVLPPVPEAHDAAADSHAAPGGHAAPDAHEAPHATTAADATAEEYAAPSSARVKPTGGQLAELPDGGDEHALADGTIRVEAKRIGSATRVVFPYHGEIGAALFSRGPAVWLVFDDPSPIDAAPLQDALAGYARSIEPMKIGGEAQAIRIEMAEPLLATLNPEGTFWVVTIGDMVMAPTRPLPIKRSIAGDGAAALEIPFGPVSAMHHITDPASGDEVLVITGRGQPRGLIKPQTFAEVEALSSAHGLAFLPKVDDLQVKSEGELVSLRRPGGLSISTDTAPKRAAVLDLPASIGSSLGGRPGFVDFADTEAGDAADFWHKRHDLMGQVSQAREKSDRVDRWYKLAKFNLANGLGSEALGILRLIGSIAPEEETSQRMAVLRAGASLLMHRPTEALSMLDRPELADSPYAAVWRTIADVDLGRHTDARKQMPRAEEVIGSFPRVIQRRFMLASVATALELNDYAKARTLLSEIDPKALRPDELAELDLLNARAIDADGHAGDAIGILSNVVRTGRGPVAAEATYRLVLLQRREGLITLDQALDRLEQLAVAWRGDDIELNTLRTLGQYSIEKGNYRRAFEVMRSAMQIDPNAQTTRLMQDEMQAAFASLYLDGKADEMKPTEALALYYDFRELTPNGRRGDAMVRKLAERLVDVDLLPQAQQLLTYQVENRLRGAARAQVAADLALVYLLDQRPDRALLILSRTRQSELPAGIERQRRSVEARALAETGKPDLALDLLKPLRGGDIERLRADILWENDRYEDAGDQYERMLGGRWNEPLPLSDLEQMQVLKAGISFTLAGDRLSLDRLRAKYSKKMAETANGAAFEAVTSRMQVAGGSFQEVVKSIANVGTLQAFLDDYRKRYLELGDPNRPALIENGTAVPLGAGGGTSAENTAAPTAPPAAG</sequence>
<comment type="caution">
    <text evidence="4">The sequence shown here is derived from an EMBL/GenBank/DDBJ whole genome shotgun (WGS) entry which is preliminary data.</text>
</comment>
<keyword evidence="3" id="KW-1133">Transmembrane helix</keyword>
<feature type="region of interest" description="Disordered" evidence="2">
    <location>
        <begin position="390"/>
        <end position="449"/>
    </location>
</feature>
<protein>
    <submittedName>
        <fullName evidence="4">Tetratricopeptide (TPR) repeat protein</fullName>
    </submittedName>
</protein>